<dbReference type="Pfam" id="PF01749">
    <property type="entry name" value="IBB"/>
    <property type="match status" value="1"/>
</dbReference>
<keyword evidence="2" id="KW-0813">Transport</keyword>
<dbReference type="RefSeq" id="XP_001425677.1">
    <property type="nucleotide sequence ID" value="XM_001425640.1"/>
</dbReference>
<protein>
    <recommendedName>
        <fullName evidence="4">IBB domain-containing protein</fullName>
    </recommendedName>
</protein>
<dbReference type="PANTHER" id="PTHR23316">
    <property type="entry name" value="IMPORTIN ALPHA"/>
    <property type="match status" value="1"/>
</dbReference>
<dbReference type="HOGENOM" id="CLU_558336_0_0_1"/>
<evidence type="ECO:0000313" key="6">
    <source>
        <dbReference type="Proteomes" id="UP000000600"/>
    </source>
</evidence>
<gene>
    <name evidence="5" type="ORF">GSPATT00004651001</name>
</gene>
<proteinExistence type="inferred from homology"/>
<dbReference type="OrthoDB" id="286584at2759"/>
<organism evidence="5 6">
    <name type="scientific">Paramecium tetraurelia</name>
    <dbReference type="NCBI Taxonomy" id="5888"/>
    <lineage>
        <taxon>Eukaryota</taxon>
        <taxon>Sar</taxon>
        <taxon>Alveolata</taxon>
        <taxon>Ciliophora</taxon>
        <taxon>Intramacronucleata</taxon>
        <taxon>Oligohymenophorea</taxon>
        <taxon>Peniculida</taxon>
        <taxon>Parameciidae</taxon>
        <taxon>Paramecium</taxon>
    </lineage>
</organism>
<dbReference type="InterPro" id="IPR011989">
    <property type="entry name" value="ARM-like"/>
</dbReference>
<dbReference type="Proteomes" id="UP000000600">
    <property type="component" value="Unassembled WGS sequence"/>
</dbReference>
<evidence type="ECO:0000313" key="5">
    <source>
        <dbReference type="EMBL" id="CAK58279.1"/>
    </source>
</evidence>
<feature type="domain" description="IBB" evidence="4">
    <location>
        <begin position="7"/>
        <end position="79"/>
    </location>
</feature>
<dbReference type="FunFam" id="1.25.10.10:FF:001552">
    <property type="entry name" value="Uncharacterized protein"/>
    <property type="match status" value="1"/>
</dbReference>
<accession>A0BIB2</accession>
<evidence type="ECO:0000256" key="2">
    <source>
        <dbReference type="ARBA" id="ARBA00022448"/>
    </source>
</evidence>
<dbReference type="InterPro" id="IPR002652">
    <property type="entry name" value="Importin-a_IBB"/>
</dbReference>
<dbReference type="OMA" id="IHFEVEN"/>
<dbReference type="AlphaFoldDB" id="A0BIB2"/>
<dbReference type="GO" id="GO:0006607">
    <property type="term" value="P:NLS-bearing protein import into nucleus"/>
    <property type="evidence" value="ECO:0000318"/>
    <property type="project" value="GO_Central"/>
</dbReference>
<sequence>MAELLEDLLKQKRDNFRVEIRRKATEELFRQKRRMLTNNDQTELTDEKVHLWYKNLVNQNYEETLDEIINYVKTSNAEFSLGLINKHEIYPLLLNIWYKQELDYSIIQKLLFIFADLHFYNVFDDLKFLQNESIMRKLFDLLQMASQKIQSLIFFLLANLVGMDNGIKARQLADYRFCSFIRKLWIQKLIHFEVENIKDFCWFLSNFFKYDPSNVAGFTLSEVYCLQFIKVKEIVPIVLECIDQNDKEIRSYSLMTLKYMCQAKEEVYSMILKELKVFNNLMNLQLVSADEDVQLLTTEIIASFALADDEITAQLVNEFKILDFFLQIYIQQGRNKQREFKKIILWGLTNLCSNKNVEVLQTIIKHNLIRVMEMDENETEIIKDILEVIRSLSQLQNTDLLEYVLMSRNFVDIVMNQLKLKTSKAIVLTCLDIVYNFAYRIGQNTQSDVNRAISTFISKGFDTILNQFDLDSDPDINLQAQRIAEAFLQ</sequence>
<dbReference type="GeneID" id="5011461"/>
<dbReference type="EMBL" id="CT867997">
    <property type="protein sequence ID" value="CAK58279.1"/>
    <property type="molecule type" value="Genomic_DNA"/>
</dbReference>
<keyword evidence="6" id="KW-1185">Reference proteome</keyword>
<name>A0BIB2_PARTE</name>
<dbReference type="GO" id="GO:0061608">
    <property type="term" value="F:nuclear import signal receptor activity"/>
    <property type="evidence" value="ECO:0000318"/>
    <property type="project" value="GO_Central"/>
</dbReference>
<dbReference type="Gene3D" id="1.25.10.10">
    <property type="entry name" value="Leucine-rich Repeat Variant"/>
    <property type="match status" value="1"/>
</dbReference>
<keyword evidence="3" id="KW-0653">Protein transport</keyword>
<evidence type="ECO:0000256" key="1">
    <source>
        <dbReference type="ARBA" id="ARBA00010394"/>
    </source>
</evidence>
<evidence type="ECO:0000259" key="4">
    <source>
        <dbReference type="Pfam" id="PF01749"/>
    </source>
</evidence>
<dbReference type="InterPro" id="IPR016024">
    <property type="entry name" value="ARM-type_fold"/>
</dbReference>
<dbReference type="InParanoid" id="A0BIB2"/>
<dbReference type="STRING" id="5888.A0BIB2"/>
<dbReference type="KEGG" id="ptm:GSPATT00004651001"/>
<evidence type="ECO:0000256" key="3">
    <source>
        <dbReference type="ARBA" id="ARBA00022927"/>
    </source>
</evidence>
<dbReference type="GO" id="GO:0005634">
    <property type="term" value="C:nucleus"/>
    <property type="evidence" value="ECO:0000318"/>
    <property type="project" value="GO_Central"/>
</dbReference>
<comment type="similarity">
    <text evidence="1">Belongs to the importin alpha family.</text>
</comment>
<dbReference type="GO" id="GO:0008139">
    <property type="term" value="F:nuclear localization sequence binding"/>
    <property type="evidence" value="ECO:0000318"/>
    <property type="project" value="GO_Central"/>
</dbReference>
<dbReference type="SUPFAM" id="SSF48371">
    <property type="entry name" value="ARM repeat"/>
    <property type="match status" value="1"/>
</dbReference>
<reference evidence="5 6" key="1">
    <citation type="journal article" date="2006" name="Nature">
        <title>Global trends of whole-genome duplications revealed by the ciliate Paramecium tetraurelia.</title>
        <authorList>
            <consortium name="Genoscope"/>
            <person name="Aury J.-M."/>
            <person name="Jaillon O."/>
            <person name="Duret L."/>
            <person name="Noel B."/>
            <person name="Jubin C."/>
            <person name="Porcel B.M."/>
            <person name="Segurens B."/>
            <person name="Daubin V."/>
            <person name="Anthouard V."/>
            <person name="Aiach N."/>
            <person name="Arnaiz O."/>
            <person name="Billaut A."/>
            <person name="Beisson J."/>
            <person name="Blanc I."/>
            <person name="Bouhouche K."/>
            <person name="Camara F."/>
            <person name="Duharcourt S."/>
            <person name="Guigo R."/>
            <person name="Gogendeau D."/>
            <person name="Katinka M."/>
            <person name="Keller A.-M."/>
            <person name="Kissmehl R."/>
            <person name="Klotz C."/>
            <person name="Koll F."/>
            <person name="Le Moue A."/>
            <person name="Lepere C."/>
            <person name="Malinsky S."/>
            <person name="Nowacki M."/>
            <person name="Nowak J.K."/>
            <person name="Plattner H."/>
            <person name="Poulain J."/>
            <person name="Ruiz F."/>
            <person name="Serrano V."/>
            <person name="Zagulski M."/>
            <person name="Dessen P."/>
            <person name="Betermier M."/>
            <person name="Weissenbach J."/>
            <person name="Scarpelli C."/>
            <person name="Schachter V."/>
            <person name="Sperling L."/>
            <person name="Meyer E."/>
            <person name="Cohen J."/>
            <person name="Wincker P."/>
        </authorList>
    </citation>
    <scope>NUCLEOTIDE SEQUENCE [LARGE SCALE GENOMIC DNA]</scope>
    <source>
        <strain evidence="5 6">Stock d4-2</strain>
    </source>
</reference>